<dbReference type="OrthoDB" id="9796461at2"/>
<dbReference type="Pfam" id="PF01757">
    <property type="entry name" value="Acyl_transf_3"/>
    <property type="match status" value="1"/>
</dbReference>
<keyword evidence="1" id="KW-1133">Transmembrane helix</keyword>
<evidence type="ECO:0000313" key="4">
    <source>
        <dbReference type="Proteomes" id="UP000308430"/>
    </source>
</evidence>
<comment type="caution">
    <text evidence="3">The sequence shown here is derived from an EMBL/GenBank/DDBJ whole genome shotgun (WGS) entry which is preliminary data.</text>
</comment>
<reference evidence="3 4" key="1">
    <citation type="submission" date="2019-04" db="EMBL/GenBank/DDBJ databases">
        <title>Azoarcus nasutitermitis sp. nov. isolated from termite nest.</title>
        <authorList>
            <person name="Lin S.-Y."/>
            <person name="Hameed A."/>
            <person name="Hsu Y.-H."/>
            <person name="Young C.-C."/>
        </authorList>
    </citation>
    <scope>NUCLEOTIDE SEQUENCE [LARGE SCALE GENOMIC DNA]</scope>
    <source>
        <strain evidence="3 4">CC-YHH838</strain>
    </source>
</reference>
<gene>
    <name evidence="3" type="ORF">E6C76_17925</name>
</gene>
<feature type="transmembrane region" description="Helical" evidence="1">
    <location>
        <begin position="304"/>
        <end position="322"/>
    </location>
</feature>
<evidence type="ECO:0000259" key="2">
    <source>
        <dbReference type="Pfam" id="PF01757"/>
    </source>
</evidence>
<dbReference type="InterPro" id="IPR050879">
    <property type="entry name" value="Acyltransferase_3"/>
</dbReference>
<sequence length="388" mass="43695">MRAWAVFRRYPLTCNLTIPAVCKMRSPQNHHFDTLDALRGCAALVVALAHGLHIFVEPAAPDLKINTYIAGFAQASVMVFFVLSGFLIGTSIQNNIKNNSRAFSLAQYARSRALRIYPPLLLATLLTVLIIEASWAFVPKEFATRAFQTTYQQIFGSLFFLNGFFTPGVRINGPLWSLSIEVWYYAVAGLLFTARPFLMLIGVLLFWIGFQSNPFFYPYSQVWAAGFALCFVQGRNIHRIIKWAALLASISLAFHALDPLTTFATTKKNDDIIQYNVRIGLAFTFALFLMINSNRIKIHIGKQAATFSYTLYLIHFPVLMFTHSLMRSHLGNGLVTATTVMLCVLAACVLLSKFASTYVENQHWSSKIIAYKMPLPFTRRISSRNETP</sequence>
<dbReference type="GO" id="GO:0016747">
    <property type="term" value="F:acyltransferase activity, transferring groups other than amino-acyl groups"/>
    <property type="evidence" value="ECO:0007669"/>
    <property type="project" value="InterPro"/>
</dbReference>
<protein>
    <submittedName>
        <fullName evidence="3">Acyltransferase</fullName>
    </submittedName>
</protein>
<keyword evidence="3" id="KW-0808">Transferase</keyword>
<feature type="transmembrane region" description="Helical" evidence="1">
    <location>
        <begin position="182"/>
        <end position="210"/>
    </location>
</feature>
<feature type="transmembrane region" description="Helical" evidence="1">
    <location>
        <begin position="240"/>
        <end position="257"/>
    </location>
</feature>
<dbReference type="PANTHER" id="PTHR23028:SF53">
    <property type="entry name" value="ACYL_TRANSF_3 DOMAIN-CONTAINING PROTEIN"/>
    <property type="match status" value="1"/>
</dbReference>
<keyword evidence="4" id="KW-1185">Reference proteome</keyword>
<feature type="transmembrane region" description="Helical" evidence="1">
    <location>
        <begin position="68"/>
        <end position="92"/>
    </location>
</feature>
<dbReference type="PANTHER" id="PTHR23028">
    <property type="entry name" value="ACETYLTRANSFERASE"/>
    <property type="match status" value="1"/>
</dbReference>
<keyword evidence="1" id="KW-0812">Transmembrane</keyword>
<dbReference type="GO" id="GO:0016020">
    <property type="term" value="C:membrane"/>
    <property type="evidence" value="ECO:0007669"/>
    <property type="project" value="TreeGrafter"/>
</dbReference>
<feature type="domain" description="Acyltransferase 3" evidence="2">
    <location>
        <begin position="34"/>
        <end position="352"/>
    </location>
</feature>
<feature type="transmembrane region" description="Helical" evidence="1">
    <location>
        <begin position="272"/>
        <end position="292"/>
    </location>
</feature>
<dbReference type="Proteomes" id="UP000308430">
    <property type="component" value="Unassembled WGS sequence"/>
</dbReference>
<feature type="transmembrane region" description="Helical" evidence="1">
    <location>
        <begin position="216"/>
        <end position="233"/>
    </location>
</feature>
<accession>A0A4S4AT95</accession>
<feature type="transmembrane region" description="Helical" evidence="1">
    <location>
        <begin position="113"/>
        <end position="138"/>
    </location>
</feature>
<evidence type="ECO:0000256" key="1">
    <source>
        <dbReference type="SAM" id="Phobius"/>
    </source>
</evidence>
<feature type="transmembrane region" description="Helical" evidence="1">
    <location>
        <begin position="334"/>
        <end position="352"/>
    </location>
</feature>
<feature type="transmembrane region" description="Helical" evidence="1">
    <location>
        <begin position="37"/>
        <end position="56"/>
    </location>
</feature>
<dbReference type="GO" id="GO:0000271">
    <property type="term" value="P:polysaccharide biosynthetic process"/>
    <property type="evidence" value="ECO:0007669"/>
    <property type="project" value="TreeGrafter"/>
</dbReference>
<dbReference type="InterPro" id="IPR002656">
    <property type="entry name" value="Acyl_transf_3_dom"/>
</dbReference>
<proteinExistence type="predicted"/>
<dbReference type="EMBL" id="SSOC01000006">
    <property type="protein sequence ID" value="THF63125.1"/>
    <property type="molecule type" value="Genomic_DNA"/>
</dbReference>
<evidence type="ECO:0000313" key="3">
    <source>
        <dbReference type="EMBL" id="THF63125.1"/>
    </source>
</evidence>
<dbReference type="RefSeq" id="WP_136349605.1">
    <property type="nucleotide sequence ID" value="NZ_SSOC01000006.1"/>
</dbReference>
<feature type="transmembrane region" description="Helical" evidence="1">
    <location>
        <begin position="150"/>
        <end position="170"/>
    </location>
</feature>
<organism evidence="3 4">
    <name type="scientific">Pseudothauera nasutitermitis</name>
    <dbReference type="NCBI Taxonomy" id="2565930"/>
    <lineage>
        <taxon>Bacteria</taxon>
        <taxon>Pseudomonadati</taxon>
        <taxon>Pseudomonadota</taxon>
        <taxon>Betaproteobacteria</taxon>
        <taxon>Rhodocyclales</taxon>
        <taxon>Zoogloeaceae</taxon>
        <taxon>Pseudothauera</taxon>
    </lineage>
</organism>
<name>A0A4S4AT95_9RHOO</name>
<keyword evidence="1" id="KW-0472">Membrane</keyword>
<dbReference type="AlphaFoldDB" id="A0A4S4AT95"/>
<keyword evidence="3" id="KW-0012">Acyltransferase</keyword>